<dbReference type="RefSeq" id="WP_377489495.1">
    <property type="nucleotide sequence ID" value="NZ_JBHMDO010000003.1"/>
</dbReference>
<feature type="region of interest" description="Disordered" evidence="1">
    <location>
        <begin position="233"/>
        <end position="300"/>
    </location>
</feature>
<evidence type="ECO:0000256" key="1">
    <source>
        <dbReference type="SAM" id="MobiDB-lite"/>
    </source>
</evidence>
<dbReference type="EMBL" id="JBHMDO010000003">
    <property type="protein sequence ID" value="MFB9324852.1"/>
    <property type="molecule type" value="Genomic_DNA"/>
</dbReference>
<dbReference type="Proteomes" id="UP001589747">
    <property type="component" value="Unassembled WGS sequence"/>
</dbReference>
<feature type="compositionally biased region" description="Polar residues" evidence="1">
    <location>
        <begin position="237"/>
        <end position="257"/>
    </location>
</feature>
<reference evidence="2 3" key="1">
    <citation type="submission" date="2024-09" db="EMBL/GenBank/DDBJ databases">
        <authorList>
            <person name="Sun Q."/>
            <person name="Mori K."/>
        </authorList>
    </citation>
    <scope>NUCLEOTIDE SEQUENCE [LARGE SCALE GENOMIC DNA]</scope>
    <source>
        <strain evidence="2 3">TISTR 2452</strain>
    </source>
</reference>
<organism evidence="2 3">
    <name type="scientific">Paenibacillus aurantiacus</name>
    <dbReference type="NCBI Taxonomy" id="1936118"/>
    <lineage>
        <taxon>Bacteria</taxon>
        <taxon>Bacillati</taxon>
        <taxon>Bacillota</taxon>
        <taxon>Bacilli</taxon>
        <taxon>Bacillales</taxon>
        <taxon>Paenibacillaceae</taxon>
        <taxon>Paenibacillus</taxon>
    </lineage>
</organism>
<accession>A0ABV5KI07</accession>
<evidence type="ECO:0000313" key="2">
    <source>
        <dbReference type="EMBL" id="MFB9324852.1"/>
    </source>
</evidence>
<feature type="compositionally biased region" description="Acidic residues" evidence="1">
    <location>
        <begin position="258"/>
        <end position="269"/>
    </location>
</feature>
<dbReference type="Pfam" id="PF09560">
    <property type="entry name" value="Spore_YunB"/>
    <property type="match status" value="1"/>
</dbReference>
<proteinExistence type="predicted"/>
<dbReference type="InterPro" id="IPR014197">
    <property type="entry name" value="Sporulation_prot_YunB"/>
</dbReference>
<dbReference type="NCBIfam" id="TIGR02832">
    <property type="entry name" value="spo_yunB"/>
    <property type="match status" value="1"/>
</dbReference>
<evidence type="ECO:0000313" key="3">
    <source>
        <dbReference type="Proteomes" id="UP001589747"/>
    </source>
</evidence>
<keyword evidence="3" id="KW-1185">Reference proteome</keyword>
<protein>
    <submittedName>
        <fullName evidence="2">Sporulation protein YunB</fullName>
    </submittedName>
</protein>
<gene>
    <name evidence="2" type="primary">yunB</name>
    <name evidence="2" type="ORF">ACFFSY_02710</name>
</gene>
<sequence length="300" mass="32851">MARWGRRGWRSRRMKRGKLGLPRLGRKQFWLIMLALAAVLIFQFFVFVERNLKGPLMNVATIRVKQVATQAINKAITEQVASGTETEKLIDWKMNASGKTSGFMINYAEHMRIRSETTQTVQETLGELGEIPEHVPVGQALGSAIIASFGPRVPVKFEPLGSVKVDLFTRQKEAGINNILVEVYMRIIAEVSIIIPFDTKPEMVETEIPISYLLVVGDVPMYYYDNKGNPIGDSAQGAPSITLPSGNTGGVTTTVPESSDEEMDAEGADNDANSAQGTQPDHDQAQSQDDVAGRPSEGGE</sequence>
<feature type="compositionally biased region" description="Polar residues" evidence="1">
    <location>
        <begin position="271"/>
        <end position="289"/>
    </location>
</feature>
<comment type="caution">
    <text evidence="2">The sequence shown here is derived from an EMBL/GenBank/DDBJ whole genome shotgun (WGS) entry which is preliminary data.</text>
</comment>
<name>A0ABV5KI07_9BACL</name>